<dbReference type="EMBL" id="CAJNOK010001658">
    <property type="protein sequence ID" value="CAF0823553.1"/>
    <property type="molecule type" value="Genomic_DNA"/>
</dbReference>
<dbReference type="EMBL" id="CAJOBA010001658">
    <property type="protein sequence ID" value="CAF3607918.1"/>
    <property type="molecule type" value="Genomic_DNA"/>
</dbReference>
<proteinExistence type="predicted"/>
<dbReference type="AlphaFoldDB" id="A0A8S2D6G9"/>
<dbReference type="Proteomes" id="UP000677228">
    <property type="component" value="Unassembled WGS sequence"/>
</dbReference>
<sequence>MPFLKDGVNDSERPLNGYSLDKHYNFDSDSDLEDFNYVLNETEKQLIKARQSLDKRKLNNSTATFYTNENNLKKYDEVLRTCETNIQCLQNILKNIHHSKILNSTQAIEKLNGMYLIERK</sequence>
<reference evidence="1" key="1">
    <citation type="submission" date="2021-02" db="EMBL/GenBank/DDBJ databases">
        <authorList>
            <person name="Nowell W R."/>
        </authorList>
    </citation>
    <scope>NUCLEOTIDE SEQUENCE</scope>
</reference>
<evidence type="ECO:0000313" key="2">
    <source>
        <dbReference type="EMBL" id="CAF3607918.1"/>
    </source>
</evidence>
<protein>
    <submittedName>
        <fullName evidence="1">Uncharacterized protein</fullName>
    </submittedName>
</protein>
<dbReference type="Proteomes" id="UP000682733">
    <property type="component" value="Unassembled WGS sequence"/>
</dbReference>
<evidence type="ECO:0000313" key="1">
    <source>
        <dbReference type="EMBL" id="CAF0823553.1"/>
    </source>
</evidence>
<accession>A0A8S2D6G9</accession>
<name>A0A8S2D6G9_9BILA</name>
<gene>
    <name evidence="1" type="ORF">OVA965_LOCUS5774</name>
    <name evidence="2" type="ORF">TMI583_LOCUS5771</name>
</gene>
<evidence type="ECO:0000313" key="3">
    <source>
        <dbReference type="Proteomes" id="UP000677228"/>
    </source>
</evidence>
<organism evidence="1 3">
    <name type="scientific">Didymodactylos carnosus</name>
    <dbReference type="NCBI Taxonomy" id="1234261"/>
    <lineage>
        <taxon>Eukaryota</taxon>
        <taxon>Metazoa</taxon>
        <taxon>Spiralia</taxon>
        <taxon>Gnathifera</taxon>
        <taxon>Rotifera</taxon>
        <taxon>Eurotatoria</taxon>
        <taxon>Bdelloidea</taxon>
        <taxon>Philodinida</taxon>
        <taxon>Philodinidae</taxon>
        <taxon>Didymodactylos</taxon>
    </lineage>
</organism>
<comment type="caution">
    <text evidence="1">The sequence shown here is derived from an EMBL/GenBank/DDBJ whole genome shotgun (WGS) entry which is preliminary data.</text>
</comment>